<dbReference type="PROSITE" id="PS50949">
    <property type="entry name" value="HTH_GNTR"/>
    <property type="match status" value="1"/>
</dbReference>
<dbReference type="PANTHER" id="PTHR38445">
    <property type="entry name" value="HTH-TYPE TRANSCRIPTIONAL REPRESSOR YTRA"/>
    <property type="match status" value="1"/>
</dbReference>
<keyword evidence="2" id="KW-0238">DNA-binding</keyword>
<feature type="domain" description="HTH gntR-type" evidence="4">
    <location>
        <begin position="11"/>
        <end position="79"/>
    </location>
</feature>
<dbReference type="InterPro" id="IPR036388">
    <property type="entry name" value="WH-like_DNA-bd_sf"/>
</dbReference>
<dbReference type="InterPro" id="IPR000524">
    <property type="entry name" value="Tscrpt_reg_HTH_GntR"/>
</dbReference>
<evidence type="ECO:0000259" key="4">
    <source>
        <dbReference type="PROSITE" id="PS50949"/>
    </source>
</evidence>
<keyword evidence="3" id="KW-0804">Transcription</keyword>
<evidence type="ECO:0000256" key="2">
    <source>
        <dbReference type="ARBA" id="ARBA00023125"/>
    </source>
</evidence>
<gene>
    <name evidence="5" type="ORF">ACFFJD_04785</name>
</gene>
<evidence type="ECO:0000313" key="6">
    <source>
        <dbReference type="Proteomes" id="UP001589783"/>
    </source>
</evidence>
<dbReference type="EMBL" id="JBHLWV010000013">
    <property type="protein sequence ID" value="MFC0314168.1"/>
    <property type="molecule type" value="Genomic_DNA"/>
</dbReference>
<keyword evidence="6" id="KW-1185">Reference proteome</keyword>
<dbReference type="InterPro" id="IPR036390">
    <property type="entry name" value="WH_DNA-bd_sf"/>
</dbReference>
<comment type="caution">
    <text evidence="5">The sequence shown here is derived from an EMBL/GenBank/DDBJ whole genome shotgun (WGS) entry which is preliminary data.</text>
</comment>
<dbReference type="PANTHER" id="PTHR38445:SF7">
    <property type="entry name" value="GNTR-FAMILY TRANSCRIPTIONAL REGULATOR"/>
    <property type="match status" value="1"/>
</dbReference>
<dbReference type="Proteomes" id="UP001589783">
    <property type="component" value="Unassembled WGS sequence"/>
</dbReference>
<name>A0ABV6H5L6_9ACTN</name>
<sequence>MLFRIRPGSEEPIFGQIADAVRAELCTGGLRSGDRLPPAREVASALQVNMHTVLRAYQDLRDEGLVELRRGRGAVVTETGERLRALDADIAALTAKAAAHDIRPETLSALVKEASHAHRTPHDR</sequence>
<evidence type="ECO:0000313" key="5">
    <source>
        <dbReference type="EMBL" id="MFC0314168.1"/>
    </source>
</evidence>
<accession>A0ABV6H5L6</accession>
<keyword evidence="1" id="KW-0805">Transcription regulation</keyword>
<reference evidence="5 6" key="1">
    <citation type="submission" date="2024-09" db="EMBL/GenBank/DDBJ databases">
        <authorList>
            <person name="Sun Q."/>
            <person name="Mori K."/>
        </authorList>
    </citation>
    <scope>NUCLEOTIDE SEQUENCE [LARGE SCALE GENOMIC DNA]</scope>
    <source>
        <strain evidence="5 6">CCM 7957</strain>
    </source>
</reference>
<dbReference type="RefSeq" id="WP_382361719.1">
    <property type="nucleotide sequence ID" value="NZ_JBHLWV010000013.1"/>
</dbReference>
<proteinExistence type="predicted"/>
<dbReference type="Pfam" id="PF00392">
    <property type="entry name" value="GntR"/>
    <property type="match status" value="1"/>
</dbReference>
<evidence type="ECO:0000256" key="1">
    <source>
        <dbReference type="ARBA" id="ARBA00023015"/>
    </source>
</evidence>
<dbReference type="CDD" id="cd07377">
    <property type="entry name" value="WHTH_GntR"/>
    <property type="match status" value="1"/>
</dbReference>
<evidence type="ECO:0000256" key="3">
    <source>
        <dbReference type="ARBA" id="ARBA00023163"/>
    </source>
</evidence>
<dbReference type="SMART" id="SM00345">
    <property type="entry name" value="HTH_GNTR"/>
    <property type="match status" value="1"/>
</dbReference>
<organism evidence="5 6">
    <name type="scientific">Gordonia phosphorivorans</name>
    <dbReference type="NCBI Taxonomy" id="1056982"/>
    <lineage>
        <taxon>Bacteria</taxon>
        <taxon>Bacillati</taxon>
        <taxon>Actinomycetota</taxon>
        <taxon>Actinomycetes</taxon>
        <taxon>Mycobacteriales</taxon>
        <taxon>Gordoniaceae</taxon>
        <taxon>Gordonia</taxon>
    </lineage>
</organism>
<dbReference type="SUPFAM" id="SSF46785">
    <property type="entry name" value="Winged helix' DNA-binding domain"/>
    <property type="match status" value="1"/>
</dbReference>
<dbReference type="Gene3D" id="1.10.10.10">
    <property type="entry name" value="Winged helix-like DNA-binding domain superfamily/Winged helix DNA-binding domain"/>
    <property type="match status" value="1"/>
</dbReference>
<protein>
    <submittedName>
        <fullName evidence="5">GntR family transcriptional regulator</fullName>
    </submittedName>
</protein>